<gene>
    <name evidence="2" type="ORF">GKZ89_01575</name>
</gene>
<dbReference type="InterPro" id="IPR025616">
    <property type="entry name" value="YpjP"/>
</dbReference>
<comment type="caution">
    <text evidence="2">The sequence shown here is derived from an EMBL/GenBank/DDBJ whole genome shotgun (WGS) entry which is preliminary data.</text>
</comment>
<proteinExistence type="predicted"/>
<feature type="region of interest" description="Disordered" evidence="1">
    <location>
        <begin position="1"/>
        <end position="32"/>
    </location>
</feature>
<organism evidence="2 3">
    <name type="scientific">Metabacillus mangrovi</name>
    <dbReference type="NCBI Taxonomy" id="1491830"/>
    <lineage>
        <taxon>Bacteria</taxon>
        <taxon>Bacillati</taxon>
        <taxon>Bacillota</taxon>
        <taxon>Bacilli</taxon>
        <taxon>Bacillales</taxon>
        <taxon>Bacillaceae</taxon>
        <taxon>Metabacillus</taxon>
    </lineage>
</organism>
<dbReference type="Proteomes" id="UP000434639">
    <property type="component" value="Unassembled WGS sequence"/>
</dbReference>
<dbReference type="OrthoDB" id="2435352at2"/>
<evidence type="ECO:0000256" key="1">
    <source>
        <dbReference type="SAM" id="MobiDB-lite"/>
    </source>
</evidence>
<dbReference type="EMBL" id="WMIB01000001">
    <property type="protein sequence ID" value="MTH52078.1"/>
    <property type="molecule type" value="Genomic_DNA"/>
</dbReference>
<dbReference type="AlphaFoldDB" id="A0A7X2V3K0"/>
<keyword evidence="3" id="KW-1185">Reference proteome</keyword>
<protein>
    <recommendedName>
        <fullName evidence="4">Cell division protein FtsK</fullName>
    </recommendedName>
</protein>
<evidence type="ECO:0000313" key="2">
    <source>
        <dbReference type="EMBL" id="MTH52078.1"/>
    </source>
</evidence>
<sequence length="164" mass="18733">MVAPPASLLAEERTREIPETVIPGPASSGAQDALPHDLDYFKEMAKGQTQLKFGSKIGPVIEQEFDSLILPKIEETIEKELKPEELRNLIITEKPGTGRSEKIFHIYSGETGKDVIRFHVRTDRPPGDGYWFNFHYHLAGDSFEKHHELGRIYWDRNTPPAWTH</sequence>
<evidence type="ECO:0000313" key="3">
    <source>
        <dbReference type="Proteomes" id="UP000434639"/>
    </source>
</evidence>
<evidence type="ECO:0008006" key="4">
    <source>
        <dbReference type="Google" id="ProtNLM"/>
    </source>
</evidence>
<name>A0A7X2V3K0_9BACI</name>
<dbReference type="Pfam" id="PF14005">
    <property type="entry name" value="YpjP"/>
    <property type="match status" value="1"/>
</dbReference>
<accession>A0A7X2V3K0</accession>
<reference evidence="2 3" key="1">
    <citation type="journal article" date="2017" name="Int. J. Syst. Evol. Microbiol.">
        <title>Bacillus mangrovi sp. nov., isolated from a sediment sample from a mangrove forest.</title>
        <authorList>
            <person name="Gupta V."/>
            <person name="Singh P.K."/>
            <person name="Korpole S."/>
            <person name="Tanuku N.R.S."/>
            <person name="Pinnaka A.K."/>
        </authorList>
    </citation>
    <scope>NUCLEOTIDE SEQUENCE [LARGE SCALE GENOMIC DNA]</scope>
    <source>
        <strain evidence="2 3">KCTC 33872</strain>
    </source>
</reference>